<dbReference type="RefSeq" id="WP_052653274.1">
    <property type="nucleotide sequence ID" value="NZ_CP011253.3"/>
</dbReference>
<name>A0A192B1G1_9BURK</name>
<evidence type="ECO:0000313" key="3">
    <source>
        <dbReference type="Proteomes" id="UP000035050"/>
    </source>
</evidence>
<evidence type="ECO:0000313" key="2">
    <source>
        <dbReference type="EMBL" id="ANJ87135.1"/>
    </source>
</evidence>
<sequence length="556" mass="60183">MKTHDNLSTRVYSPRPHDTLPSYTTAELPRPIVEEAVGDTLNPDDVDDFAAVTVMPYAGMTSGDMVWIYFGQGSGGGEEIDAALISANLVGRPVQMYVPKEKVSFFDMTTVTVYYAVHRGGVLWARSEDRVLNVMKPTRWPAPYVEEADGDDLPEDAYGVRGVRTVVPQHADMQVGDVIRLFWEGGGNHYEDSIPILKPMDFRFGVQKETVDLWIGQTVQIFYTITRGATLIHSDVLNLRVAITETLLPALVMDQVVYGKLNLAEVADFVDFRVLSYEGMREGDVAFVDLGPGADHGGATVTIQVTQNSVGVPLEAAFARLQVTPFVGQTVEMKYRIESATGHRESEVLMVEVIEAVATLDPPNIPALSNGELDPRQVLGGAQVIVPLASLMQQGDRIVLTWDCTKDAGDHTDTKIVGGGTGDIWFTVPYDAISKGIDGTVVATYELVRSAVVIGTGSAMAFSIRRPELPAVVLVEADGGNLDPDDVPAQGASVEIASTAQFALGDVVTLLWQGTTEYETSHTIAAPDVENSLLMKAEIFKLVVASTNKFQAAFLS</sequence>
<proteinExistence type="predicted"/>
<accession>A0A192B1G1</accession>
<keyword evidence="3" id="KW-1185">Reference proteome</keyword>
<dbReference type="EMBL" id="CP011253">
    <property type="protein sequence ID" value="ANJ87135.1"/>
    <property type="molecule type" value="Genomic_DNA"/>
</dbReference>
<organism evidence="2 3">
    <name type="scientific">Pandoraea oxalativorans</name>
    <dbReference type="NCBI Taxonomy" id="573737"/>
    <lineage>
        <taxon>Bacteria</taxon>
        <taxon>Pseudomonadati</taxon>
        <taxon>Pseudomonadota</taxon>
        <taxon>Betaproteobacteria</taxon>
        <taxon>Burkholderiales</taxon>
        <taxon>Burkholderiaceae</taxon>
        <taxon>Pandoraea</taxon>
    </lineage>
</organism>
<gene>
    <name evidence="2" type="ORF">MB84_26745</name>
</gene>
<dbReference type="AlphaFoldDB" id="A0A192B1G1"/>
<protein>
    <submittedName>
        <fullName evidence="2">Uncharacterized protein</fullName>
    </submittedName>
</protein>
<feature type="region of interest" description="Disordered" evidence="1">
    <location>
        <begin position="1"/>
        <end position="24"/>
    </location>
</feature>
<reference evidence="2" key="1">
    <citation type="submission" date="2016-06" db="EMBL/GenBank/DDBJ databases">
        <title>Pandoraea oxalativorans DSM 23570 Genome Sequencing.</title>
        <authorList>
            <person name="Ee R."/>
            <person name="Lim Y.-L."/>
            <person name="Yong D."/>
            <person name="Yin W.-F."/>
            <person name="Chan K.-G."/>
        </authorList>
    </citation>
    <scope>NUCLEOTIDE SEQUENCE</scope>
    <source>
        <strain evidence="2">DSM 23570</strain>
    </source>
</reference>
<dbReference type="OrthoDB" id="8577868at2"/>
<dbReference type="Proteomes" id="UP000035050">
    <property type="component" value="Chromosome"/>
</dbReference>
<dbReference type="KEGG" id="pox:MB84_26745"/>
<evidence type="ECO:0000256" key="1">
    <source>
        <dbReference type="SAM" id="MobiDB-lite"/>
    </source>
</evidence>